<dbReference type="PANTHER" id="PTHR43341">
    <property type="entry name" value="AMINO ACID PERMEASE"/>
    <property type="match status" value="1"/>
</dbReference>
<comment type="caution">
    <text evidence="9">The sequence shown here is derived from an EMBL/GenBank/DDBJ whole genome shotgun (WGS) entry which is preliminary data.</text>
</comment>
<evidence type="ECO:0000313" key="9">
    <source>
        <dbReference type="EMBL" id="RSL93583.1"/>
    </source>
</evidence>
<proteinExistence type="predicted"/>
<feature type="transmembrane region" description="Helical" evidence="7">
    <location>
        <begin position="384"/>
        <end position="401"/>
    </location>
</feature>
<dbReference type="Proteomes" id="UP000287144">
    <property type="component" value="Unassembled WGS sequence"/>
</dbReference>
<evidence type="ECO:0000256" key="7">
    <source>
        <dbReference type="SAM" id="Phobius"/>
    </source>
</evidence>
<feature type="domain" description="Amino acid permease/ SLC12A" evidence="8">
    <location>
        <begin position="51"/>
        <end position="514"/>
    </location>
</feature>
<evidence type="ECO:0000256" key="4">
    <source>
        <dbReference type="ARBA" id="ARBA00022970"/>
    </source>
</evidence>
<feature type="transmembrane region" description="Helical" evidence="7">
    <location>
        <begin position="82"/>
        <end position="100"/>
    </location>
</feature>
<dbReference type="PIRSF" id="PIRSF006060">
    <property type="entry name" value="AA_transporter"/>
    <property type="match status" value="1"/>
</dbReference>
<accession>A0A428SUY0</accession>
<gene>
    <name evidence="9" type="ORF">CEP52_013171</name>
</gene>
<organism evidence="9 10">
    <name type="scientific">Fusarium oligoseptatum</name>
    <dbReference type="NCBI Taxonomy" id="2604345"/>
    <lineage>
        <taxon>Eukaryota</taxon>
        <taxon>Fungi</taxon>
        <taxon>Dikarya</taxon>
        <taxon>Ascomycota</taxon>
        <taxon>Pezizomycotina</taxon>
        <taxon>Sordariomycetes</taxon>
        <taxon>Hypocreomycetidae</taxon>
        <taxon>Hypocreales</taxon>
        <taxon>Nectriaceae</taxon>
        <taxon>Fusarium</taxon>
        <taxon>Fusarium solani species complex</taxon>
    </lineage>
</organism>
<feature type="transmembrane region" description="Helical" evidence="7">
    <location>
        <begin position="486"/>
        <end position="505"/>
    </location>
</feature>
<evidence type="ECO:0000259" key="8">
    <source>
        <dbReference type="Pfam" id="PF00324"/>
    </source>
</evidence>
<feature type="transmembrane region" description="Helical" evidence="7">
    <location>
        <begin position="339"/>
        <end position="364"/>
    </location>
</feature>
<feature type="transmembrane region" description="Helical" evidence="7">
    <location>
        <begin position="112"/>
        <end position="131"/>
    </location>
</feature>
<keyword evidence="6 7" id="KW-0472">Membrane</keyword>
<feature type="transmembrane region" description="Helical" evidence="7">
    <location>
        <begin position="189"/>
        <end position="213"/>
    </location>
</feature>
<dbReference type="InterPro" id="IPR050524">
    <property type="entry name" value="APC_YAT"/>
</dbReference>
<dbReference type="FunFam" id="1.20.1740.10:FF:000006">
    <property type="entry name" value="General amino acid permease"/>
    <property type="match status" value="1"/>
</dbReference>
<dbReference type="GO" id="GO:0015171">
    <property type="term" value="F:amino acid transmembrane transporter activity"/>
    <property type="evidence" value="ECO:0007669"/>
    <property type="project" value="TreeGrafter"/>
</dbReference>
<comment type="subcellular location">
    <subcellularLocation>
        <location evidence="1">Membrane</location>
        <topology evidence="1">Multi-pass membrane protein</topology>
    </subcellularLocation>
</comment>
<evidence type="ECO:0000256" key="5">
    <source>
        <dbReference type="ARBA" id="ARBA00022989"/>
    </source>
</evidence>
<evidence type="ECO:0000313" key="10">
    <source>
        <dbReference type="Proteomes" id="UP000287144"/>
    </source>
</evidence>
<keyword evidence="2" id="KW-0813">Transport</keyword>
<evidence type="ECO:0000256" key="3">
    <source>
        <dbReference type="ARBA" id="ARBA00022692"/>
    </source>
</evidence>
<name>A0A428SUY0_9HYPO</name>
<feature type="transmembrane region" description="Helical" evidence="7">
    <location>
        <begin position="162"/>
        <end position="183"/>
    </location>
</feature>
<evidence type="ECO:0000256" key="6">
    <source>
        <dbReference type="ARBA" id="ARBA00023136"/>
    </source>
</evidence>
<feature type="transmembrane region" description="Helical" evidence="7">
    <location>
        <begin position="458"/>
        <end position="480"/>
    </location>
</feature>
<dbReference type="Pfam" id="PF00324">
    <property type="entry name" value="AA_permease"/>
    <property type="match status" value="1"/>
</dbReference>
<dbReference type="InterPro" id="IPR004841">
    <property type="entry name" value="AA-permease/SLC12A_dom"/>
</dbReference>
<feature type="transmembrane region" description="Helical" evidence="7">
    <location>
        <begin position="54"/>
        <end position="76"/>
    </location>
</feature>
<feature type="transmembrane region" description="Helical" evidence="7">
    <location>
        <begin position="413"/>
        <end position="437"/>
    </location>
</feature>
<feature type="transmembrane region" description="Helical" evidence="7">
    <location>
        <begin position="286"/>
        <end position="305"/>
    </location>
</feature>
<dbReference type="EMBL" id="NKCK01000182">
    <property type="protein sequence ID" value="RSL93583.1"/>
    <property type="molecule type" value="Genomic_DNA"/>
</dbReference>
<evidence type="ECO:0000256" key="2">
    <source>
        <dbReference type="ARBA" id="ARBA00022448"/>
    </source>
</evidence>
<reference evidence="9 10" key="1">
    <citation type="submission" date="2017-06" db="EMBL/GenBank/DDBJ databases">
        <title>Comparative genomic analysis of Ambrosia Fusariam Clade fungi.</title>
        <authorList>
            <person name="Stajich J.E."/>
            <person name="Carrillo J."/>
            <person name="Kijimoto T."/>
            <person name="Eskalen A."/>
            <person name="O'Donnell K."/>
            <person name="Kasson M."/>
        </authorList>
    </citation>
    <scope>NUCLEOTIDE SEQUENCE [LARGE SCALE GENOMIC DNA]</scope>
    <source>
        <strain evidence="9 10">NRRL62579</strain>
    </source>
</reference>
<keyword evidence="5 7" id="KW-1133">Transmembrane helix</keyword>
<dbReference type="AlphaFoldDB" id="A0A428SUY0"/>
<protein>
    <recommendedName>
        <fullName evidence="8">Amino acid permease/ SLC12A domain-containing protein</fullName>
    </recommendedName>
</protein>
<evidence type="ECO:0000256" key="1">
    <source>
        <dbReference type="ARBA" id="ARBA00004141"/>
    </source>
</evidence>
<dbReference type="Gene3D" id="1.20.1740.10">
    <property type="entry name" value="Amino acid/polyamine transporter I"/>
    <property type="match status" value="1"/>
</dbReference>
<keyword evidence="4" id="KW-0029">Amino-acid transport</keyword>
<sequence>MVDIHQVMEKDIETKGQGDVPQDVNFRALAEGTSDLVYQNDQLERGLKSRHIQFLALGGAIGTGLFVGSGVTLSIVGPLPLFFGYIVMMLIVWNIMNNLAEMATLLPVKGVTVPYFIDRFVCPSLGFAAGWNYWMAYALLIGAEASAVAILFDYWNTDVHAAVWLTIYLVVILALNIIAVSFFGEAEFWFASIKLITILGLILTGLVIMLGGAPNGDRIGFRYWNNPGAVKTYLVHSNKNTGRFLAFWTGIIRAGFAYITSPELIAVAAGETIAPRRNIPKAAGRFVYRLAIFYGLGSLMIGIITPSNDPNLLNPESNANSSPWVIGIQNAGIEVLNHIINAAILTSAWSAGNALLYAGSRILYSLAINGQAPRFLRHTNRRGVPWVAILCTWSIGILSFLNVNNSGAKVFTWFMNLTTISGFIAWILIMITFIRFRKALEVQNLMHTLPYKTNLQPYATYFMLVLLILLTLTNGFQVFFPGNFNASDFLAAYITLPIFLALYIGHKIYSRSWRFAYPVEEVDVTTGVKEMEELAALDERPEPKNIWQKIWFWIA</sequence>
<dbReference type="GO" id="GO:0016020">
    <property type="term" value="C:membrane"/>
    <property type="evidence" value="ECO:0007669"/>
    <property type="project" value="UniProtKB-SubCell"/>
</dbReference>
<keyword evidence="10" id="KW-1185">Reference proteome</keyword>
<keyword evidence="3 7" id="KW-0812">Transmembrane</keyword>
<dbReference type="PANTHER" id="PTHR43341:SF36">
    <property type="entry name" value="PROLINE-SPECIFIC PERMEASE"/>
    <property type="match status" value="1"/>
</dbReference>